<feature type="compositionally biased region" description="Polar residues" evidence="4">
    <location>
        <begin position="452"/>
        <end position="467"/>
    </location>
</feature>
<dbReference type="Gene3D" id="3.30.40.10">
    <property type="entry name" value="Zinc/RING finger domain, C3HC4 (zinc finger)"/>
    <property type="match status" value="1"/>
</dbReference>
<dbReference type="InterPro" id="IPR001965">
    <property type="entry name" value="Znf_PHD"/>
</dbReference>
<feature type="compositionally biased region" description="Low complexity" evidence="4">
    <location>
        <begin position="328"/>
        <end position="341"/>
    </location>
</feature>
<keyword evidence="3" id="KW-0862">Zinc</keyword>
<dbReference type="AlphaFoldDB" id="A0A1V8SAN0"/>
<gene>
    <name evidence="6" type="ORF">B0A48_17722</name>
</gene>
<keyword evidence="1" id="KW-0479">Metal-binding</keyword>
<dbReference type="GO" id="GO:0008270">
    <property type="term" value="F:zinc ion binding"/>
    <property type="evidence" value="ECO:0007669"/>
    <property type="project" value="UniProtKB-KW"/>
</dbReference>
<evidence type="ECO:0000256" key="4">
    <source>
        <dbReference type="SAM" id="MobiDB-lite"/>
    </source>
</evidence>
<feature type="compositionally biased region" description="Low complexity" evidence="4">
    <location>
        <begin position="378"/>
        <end position="406"/>
    </location>
</feature>
<feature type="region of interest" description="Disordered" evidence="4">
    <location>
        <begin position="41"/>
        <end position="78"/>
    </location>
</feature>
<feature type="compositionally biased region" description="Low complexity" evidence="4">
    <location>
        <begin position="355"/>
        <end position="365"/>
    </location>
</feature>
<comment type="caution">
    <text evidence="6">The sequence shown here is derived from an EMBL/GenBank/DDBJ whole genome shotgun (WGS) entry which is preliminary data.</text>
</comment>
<dbReference type="CDD" id="cd15489">
    <property type="entry name" value="PHD_SF"/>
    <property type="match status" value="1"/>
</dbReference>
<organism evidence="6 7">
    <name type="scientific">Cryoendolithus antarcticus</name>
    <dbReference type="NCBI Taxonomy" id="1507870"/>
    <lineage>
        <taxon>Eukaryota</taxon>
        <taxon>Fungi</taxon>
        <taxon>Dikarya</taxon>
        <taxon>Ascomycota</taxon>
        <taxon>Pezizomycotina</taxon>
        <taxon>Dothideomycetes</taxon>
        <taxon>Dothideomycetidae</taxon>
        <taxon>Cladosporiales</taxon>
        <taxon>Cladosporiaceae</taxon>
        <taxon>Cryoendolithus</taxon>
    </lineage>
</organism>
<dbReference type="Proteomes" id="UP000192596">
    <property type="component" value="Unassembled WGS sequence"/>
</dbReference>
<protein>
    <recommendedName>
        <fullName evidence="5">Zinc finger PHD-type domain-containing protein</fullName>
    </recommendedName>
</protein>
<feature type="domain" description="Zinc finger PHD-type" evidence="5">
    <location>
        <begin position="655"/>
        <end position="701"/>
    </location>
</feature>
<feature type="compositionally biased region" description="Low complexity" evidence="4">
    <location>
        <begin position="488"/>
        <end position="502"/>
    </location>
</feature>
<reference evidence="7" key="1">
    <citation type="submission" date="2017-03" db="EMBL/GenBank/DDBJ databases">
        <title>Genomes of endolithic fungi from Antarctica.</title>
        <authorList>
            <person name="Coleine C."/>
            <person name="Masonjones S."/>
            <person name="Stajich J.E."/>
        </authorList>
    </citation>
    <scope>NUCLEOTIDE SEQUENCE [LARGE SCALE GENOMIC DNA]</scope>
    <source>
        <strain evidence="7">CCFEE 5527</strain>
    </source>
</reference>
<evidence type="ECO:0000313" key="7">
    <source>
        <dbReference type="Proteomes" id="UP000192596"/>
    </source>
</evidence>
<dbReference type="STRING" id="1507870.A0A1V8SAN0"/>
<dbReference type="InterPro" id="IPR019786">
    <property type="entry name" value="Zinc_finger_PHD-type_CS"/>
</dbReference>
<proteinExistence type="predicted"/>
<feature type="compositionally biased region" description="Polar residues" evidence="4">
    <location>
        <begin position="46"/>
        <end position="78"/>
    </location>
</feature>
<dbReference type="InterPro" id="IPR013083">
    <property type="entry name" value="Znf_RING/FYVE/PHD"/>
</dbReference>
<feature type="compositionally biased region" description="Polar residues" evidence="4">
    <location>
        <begin position="426"/>
        <end position="440"/>
    </location>
</feature>
<keyword evidence="7" id="KW-1185">Reference proteome</keyword>
<dbReference type="EMBL" id="NAJO01000070">
    <property type="protein sequence ID" value="OQN96215.1"/>
    <property type="molecule type" value="Genomic_DNA"/>
</dbReference>
<dbReference type="InterPro" id="IPR011011">
    <property type="entry name" value="Znf_FYVE_PHD"/>
</dbReference>
<dbReference type="PROSITE" id="PS01359">
    <property type="entry name" value="ZF_PHD_1"/>
    <property type="match status" value="1"/>
</dbReference>
<feature type="compositionally biased region" description="Basic and acidic residues" evidence="4">
    <location>
        <begin position="342"/>
        <end position="354"/>
    </location>
</feature>
<evidence type="ECO:0000256" key="1">
    <source>
        <dbReference type="ARBA" id="ARBA00022723"/>
    </source>
</evidence>
<keyword evidence="2" id="KW-0863">Zinc-finger</keyword>
<dbReference type="OrthoDB" id="436852at2759"/>
<feature type="compositionally biased region" description="Basic and acidic residues" evidence="4">
    <location>
        <begin position="503"/>
        <end position="512"/>
    </location>
</feature>
<feature type="compositionally biased region" description="Polar residues" evidence="4">
    <location>
        <begin position="407"/>
        <end position="416"/>
    </location>
</feature>
<evidence type="ECO:0000256" key="3">
    <source>
        <dbReference type="ARBA" id="ARBA00022833"/>
    </source>
</evidence>
<dbReference type="SMART" id="SM00249">
    <property type="entry name" value="PHD"/>
    <property type="match status" value="1"/>
</dbReference>
<feature type="region of interest" description="Disordered" evidence="4">
    <location>
        <begin position="316"/>
        <end position="533"/>
    </location>
</feature>
<feature type="compositionally biased region" description="Acidic residues" evidence="4">
    <location>
        <begin position="476"/>
        <end position="487"/>
    </location>
</feature>
<evidence type="ECO:0000256" key="2">
    <source>
        <dbReference type="ARBA" id="ARBA00022771"/>
    </source>
</evidence>
<dbReference type="SUPFAM" id="SSF57903">
    <property type="entry name" value="FYVE/PHD zinc finger"/>
    <property type="match status" value="1"/>
</dbReference>
<evidence type="ECO:0000259" key="5">
    <source>
        <dbReference type="SMART" id="SM00249"/>
    </source>
</evidence>
<sequence>MEFDQSYTGSADWSFPSPGATPTHASFDTILQTPKTCGFPSHFQDAFSTPQMPSYGTPQQHQYPSRTPIQRPQSSSETLRNGYYAAVQAQTPAQMMHAAHVQTTPVVPGHAMTHAGVAHASLGQAMGPTLVDYNQMQTPPPTRGASARKVQAASIAFGTPSTIASRRFQTPQQHYNVQSGPQQQIPMAAPQHRTPMLDPMLQFSPSLQQYANMGPATAPVVNHARNYWETQASPALAQPIMLDDPFGMNMQPPPIAWTPNPAMLPQQSNAQSVSFDTPAMDSFPVQQPHPRPMTAAPNMSTHAHYAPTFMPPTTTGVDPSLLYSSPMRPIVRPTSRTSRSRPTMEELDNRRRDSAASSAASFALSNELATSRSESSLRRSNTTGTGRPTTSSSAAAAISSISRSNSIHQPPRTSSPLKRVGRTPLGSISESITRTRSQRASVVLTVDENGRARTQTLDVESHSPTKTARQKYPGLFDDDSSDEESDASAEPPSRNASFSFARSSERRSKAAKLDPPIENLEGLTLPRSGSSASMRATPSRAAIVAAAQLKRHGSLRKPTPSRRAMTASASQTSLIDTCPMDFGDTSSIGVESTPSLSPEDFNVPRYPPAPPLFGSMDNLNYAVQSQVTAGAHDGRWRGSFDPQISQRHAPVVRIRCPCGDSTQTPRQLVQCRSCTQWQHPDCVGVDMAFGQDLEYTCFLCTRPATNAVVGKSRR</sequence>
<accession>A0A1V8SAN0</accession>
<name>A0A1V8SAN0_9PEZI</name>
<evidence type="ECO:0000313" key="6">
    <source>
        <dbReference type="EMBL" id="OQN96215.1"/>
    </source>
</evidence>
<dbReference type="InParanoid" id="A0A1V8SAN0"/>